<dbReference type="EMBL" id="FRAR01000024">
    <property type="protein sequence ID" value="SHK80952.1"/>
    <property type="molecule type" value="Genomic_DNA"/>
</dbReference>
<evidence type="ECO:0000313" key="2">
    <source>
        <dbReference type="Proteomes" id="UP000183997"/>
    </source>
</evidence>
<accession>A0A1M6VHG6</accession>
<dbReference type="STRING" id="1121421.SAMN02745123_03215"/>
<dbReference type="InterPro" id="IPR029058">
    <property type="entry name" value="AB_hydrolase_fold"/>
</dbReference>
<name>A0A1M6VHG6_9FIRM</name>
<dbReference type="Proteomes" id="UP000183997">
    <property type="component" value="Unassembled WGS sequence"/>
</dbReference>
<evidence type="ECO:0000313" key="1">
    <source>
        <dbReference type="EMBL" id="SHK80952.1"/>
    </source>
</evidence>
<proteinExistence type="predicted"/>
<dbReference type="SUPFAM" id="SSF53474">
    <property type="entry name" value="alpha/beta-Hydrolases"/>
    <property type="match status" value="1"/>
</dbReference>
<organism evidence="1 2">
    <name type="scientific">Desulforamulus aeronauticus DSM 10349</name>
    <dbReference type="NCBI Taxonomy" id="1121421"/>
    <lineage>
        <taxon>Bacteria</taxon>
        <taxon>Bacillati</taxon>
        <taxon>Bacillota</taxon>
        <taxon>Clostridia</taxon>
        <taxon>Eubacteriales</taxon>
        <taxon>Peptococcaceae</taxon>
        <taxon>Desulforamulus</taxon>
    </lineage>
</organism>
<reference evidence="2" key="1">
    <citation type="submission" date="2016-11" db="EMBL/GenBank/DDBJ databases">
        <authorList>
            <person name="Varghese N."/>
            <person name="Submissions S."/>
        </authorList>
    </citation>
    <scope>NUCLEOTIDE SEQUENCE [LARGE SCALE GENOMIC DNA]</scope>
    <source>
        <strain evidence="2">DSM 10349</strain>
    </source>
</reference>
<keyword evidence="2" id="KW-1185">Reference proteome</keyword>
<dbReference type="OrthoDB" id="1785919at2"/>
<sequence length="261" mass="30096">MGSIVFIHGMGHDTNREYWRRWADALLPYLIKQGIQPAEVYFSGIYYYDLVPQPGDGWKKITSPFTRDIQEEMQKDLFGQIAREESTRDSLGRGPLANFIDLVADNFGDIFTYILDEQVYQQVNNRFYQGIVNLPGPVTLIAYSLGTMVSFCAMQQRPDLVYPINHFITLGSPIFWFRKWLQKRTKLTHRPTDAHWTNLAGHIDVACPHLISYEACSPDTNLECELDKFNPVKGHLAYFHQPAALQLLAKEIAARWQTGHW</sequence>
<dbReference type="RefSeq" id="WP_072916371.1">
    <property type="nucleotide sequence ID" value="NZ_FRAR01000024.1"/>
</dbReference>
<evidence type="ECO:0008006" key="3">
    <source>
        <dbReference type="Google" id="ProtNLM"/>
    </source>
</evidence>
<protein>
    <recommendedName>
        <fullName evidence="3">Alpha/beta hydrolase family protein</fullName>
    </recommendedName>
</protein>
<gene>
    <name evidence="1" type="ORF">SAMN02745123_03215</name>
</gene>
<dbReference type="AlphaFoldDB" id="A0A1M6VHG6"/>
<dbReference type="Gene3D" id="3.40.50.1820">
    <property type="entry name" value="alpha/beta hydrolase"/>
    <property type="match status" value="1"/>
</dbReference>